<evidence type="ECO:0000256" key="1">
    <source>
        <dbReference type="SAM" id="MobiDB-lite"/>
    </source>
</evidence>
<evidence type="ECO:0000256" key="2">
    <source>
        <dbReference type="SAM" id="SignalP"/>
    </source>
</evidence>
<feature type="region of interest" description="Disordered" evidence="1">
    <location>
        <begin position="19"/>
        <end position="57"/>
    </location>
</feature>
<proteinExistence type="predicted"/>
<feature type="signal peptide" evidence="2">
    <location>
        <begin position="1"/>
        <end position="19"/>
    </location>
</feature>
<organism evidence="3 5">
    <name type="scientific">Flavobacterium hydatis</name>
    <name type="common">Cytophaga aquatilis</name>
    <dbReference type="NCBI Taxonomy" id="991"/>
    <lineage>
        <taxon>Bacteria</taxon>
        <taxon>Pseudomonadati</taxon>
        <taxon>Bacteroidota</taxon>
        <taxon>Flavobacteriia</taxon>
        <taxon>Flavobacteriales</taxon>
        <taxon>Flavobacteriaceae</taxon>
        <taxon>Flavobacterium</taxon>
    </lineage>
</organism>
<name>A0A086AS65_FLAHY</name>
<gene>
    <name evidence="4" type="ORF">B0A62_24520</name>
    <name evidence="3" type="ORF">IW20_03365</name>
</gene>
<feature type="chain" id="PRO_5001803308" description="Lipoprotein" evidence="2">
    <location>
        <begin position="20"/>
        <end position="204"/>
    </location>
</feature>
<dbReference type="EMBL" id="JPRM01000003">
    <property type="protein sequence ID" value="KFF19529.1"/>
    <property type="molecule type" value="Genomic_DNA"/>
</dbReference>
<dbReference type="RefSeq" id="WP_035618691.1">
    <property type="nucleotide sequence ID" value="NZ_JBEWQG010000010.1"/>
</dbReference>
<keyword evidence="6" id="KW-1185">Reference proteome</keyword>
<comment type="caution">
    <text evidence="3">The sequence shown here is derived from an EMBL/GenBank/DDBJ whole genome shotgun (WGS) entry which is preliminary data.</text>
</comment>
<evidence type="ECO:0000313" key="3">
    <source>
        <dbReference type="EMBL" id="KFF19529.1"/>
    </source>
</evidence>
<reference evidence="4 6" key="2">
    <citation type="submission" date="2016-11" db="EMBL/GenBank/DDBJ databases">
        <title>Whole genomes of Flavobacteriaceae.</title>
        <authorList>
            <person name="Stine C."/>
            <person name="Li C."/>
            <person name="Tadesse D."/>
        </authorList>
    </citation>
    <scope>NUCLEOTIDE SEQUENCE [LARGE SCALE GENOMIC DNA]</scope>
    <source>
        <strain evidence="4 6">ATCC 29551</strain>
    </source>
</reference>
<dbReference type="EMBL" id="MUGY01000059">
    <property type="protein sequence ID" value="OXA85435.1"/>
    <property type="molecule type" value="Genomic_DNA"/>
</dbReference>
<sequence length="204" mass="22414">MKKIFYVLLVAIAITSCNSDNDTLPTKPEEQSTEQPTKEPTEEPVVNPVENPTTPTVETKGEFEIDNVTYDITDAVLTTMAMPKNTTEGQIYLGSNKTPIGAAISLAINYETDKKITGTYNIGKSYEDVGVLQSKLTSYLIVKKSPDGSTTIYSNGEDKANLKEGYVTITENSEKNFSVKYNLLFENGITASGNTTLNFITNRR</sequence>
<evidence type="ECO:0000313" key="5">
    <source>
        <dbReference type="Proteomes" id="UP000028712"/>
    </source>
</evidence>
<keyword evidence="2" id="KW-0732">Signal</keyword>
<feature type="compositionally biased region" description="Low complexity" evidence="1">
    <location>
        <begin position="43"/>
        <end position="57"/>
    </location>
</feature>
<dbReference type="PROSITE" id="PS51257">
    <property type="entry name" value="PROKAR_LIPOPROTEIN"/>
    <property type="match status" value="1"/>
</dbReference>
<evidence type="ECO:0000313" key="4">
    <source>
        <dbReference type="EMBL" id="OXA85435.1"/>
    </source>
</evidence>
<dbReference type="AlphaFoldDB" id="A0A086AS65"/>
<protein>
    <recommendedName>
        <fullName evidence="7">Lipoprotein</fullName>
    </recommendedName>
</protein>
<dbReference type="Proteomes" id="UP000198424">
    <property type="component" value="Unassembled WGS sequence"/>
</dbReference>
<dbReference type="Proteomes" id="UP000028712">
    <property type="component" value="Unassembled WGS sequence"/>
</dbReference>
<reference evidence="3 5" key="1">
    <citation type="submission" date="2014-07" db="EMBL/GenBank/DDBJ databases">
        <title>Genome of Flavobacterium hydatis DSM 2063.</title>
        <authorList>
            <person name="Pipes S.E."/>
            <person name="Stropko S.J."/>
            <person name="Newman J.D."/>
        </authorList>
    </citation>
    <scope>NUCLEOTIDE SEQUENCE [LARGE SCALE GENOMIC DNA]</scope>
    <source>
        <strain evidence="3 5">DSM 2063</strain>
    </source>
</reference>
<accession>A0A086AS65</accession>
<evidence type="ECO:0000313" key="6">
    <source>
        <dbReference type="Proteomes" id="UP000198424"/>
    </source>
</evidence>
<dbReference type="STRING" id="991.IW20_03365"/>
<evidence type="ECO:0008006" key="7">
    <source>
        <dbReference type="Google" id="ProtNLM"/>
    </source>
</evidence>